<dbReference type="OrthoDB" id="3363836at2759"/>
<evidence type="ECO:0000313" key="2">
    <source>
        <dbReference type="Proteomes" id="UP000807342"/>
    </source>
</evidence>
<dbReference type="Proteomes" id="UP000807342">
    <property type="component" value="Unassembled WGS sequence"/>
</dbReference>
<evidence type="ECO:0000313" key="1">
    <source>
        <dbReference type="EMBL" id="KAF9441157.1"/>
    </source>
</evidence>
<dbReference type="EMBL" id="MU152033">
    <property type="protein sequence ID" value="KAF9441157.1"/>
    <property type="molecule type" value="Genomic_DNA"/>
</dbReference>
<gene>
    <name evidence="1" type="ORF">P691DRAFT_813533</name>
</gene>
<proteinExistence type="predicted"/>
<dbReference type="AlphaFoldDB" id="A0A9P6BVV3"/>
<protein>
    <submittedName>
        <fullName evidence="1">Uncharacterized protein</fullName>
    </submittedName>
</protein>
<accession>A0A9P6BVV3</accession>
<name>A0A9P6BVV3_9AGAR</name>
<organism evidence="1 2">
    <name type="scientific">Macrolepiota fuliginosa MF-IS2</name>
    <dbReference type="NCBI Taxonomy" id="1400762"/>
    <lineage>
        <taxon>Eukaryota</taxon>
        <taxon>Fungi</taxon>
        <taxon>Dikarya</taxon>
        <taxon>Basidiomycota</taxon>
        <taxon>Agaricomycotina</taxon>
        <taxon>Agaricomycetes</taxon>
        <taxon>Agaricomycetidae</taxon>
        <taxon>Agaricales</taxon>
        <taxon>Agaricineae</taxon>
        <taxon>Agaricaceae</taxon>
        <taxon>Macrolepiota</taxon>
    </lineage>
</organism>
<sequence>MTNIHLYAPTAARSRAAVWQNGDFTTGSVIVDLMPRWWNSTPSMNLQLGIIPLC</sequence>
<reference evidence="1" key="1">
    <citation type="submission" date="2020-11" db="EMBL/GenBank/DDBJ databases">
        <authorList>
            <consortium name="DOE Joint Genome Institute"/>
            <person name="Ahrendt S."/>
            <person name="Riley R."/>
            <person name="Andreopoulos W."/>
            <person name="Labutti K."/>
            <person name="Pangilinan J."/>
            <person name="Ruiz-Duenas F.J."/>
            <person name="Barrasa J.M."/>
            <person name="Sanchez-Garcia M."/>
            <person name="Camarero S."/>
            <person name="Miyauchi S."/>
            <person name="Serrano A."/>
            <person name="Linde D."/>
            <person name="Babiker R."/>
            <person name="Drula E."/>
            <person name="Ayuso-Fernandez I."/>
            <person name="Pacheco R."/>
            <person name="Padilla G."/>
            <person name="Ferreira P."/>
            <person name="Barriuso J."/>
            <person name="Kellner H."/>
            <person name="Castanera R."/>
            <person name="Alfaro M."/>
            <person name="Ramirez L."/>
            <person name="Pisabarro A.G."/>
            <person name="Kuo A."/>
            <person name="Tritt A."/>
            <person name="Lipzen A."/>
            <person name="He G."/>
            <person name="Yan M."/>
            <person name="Ng V."/>
            <person name="Cullen D."/>
            <person name="Martin F."/>
            <person name="Rosso M.-N."/>
            <person name="Henrissat B."/>
            <person name="Hibbett D."/>
            <person name="Martinez A.T."/>
            <person name="Grigoriev I.V."/>
        </authorList>
    </citation>
    <scope>NUCLEOTIDE SEQUENCE</scope>
    <source>
        <strain evidence="1">MF-IS2</strain>
    </source>
</reference>
<keyword evidence="2" id="KW-1185">Reference proteome</keyword>
<comment type="caution">
    <text evidence="1">The sequence shown here is derived from an EMBL/GenBank/DDBJ whole genome shotgun (WGS) entry which is preliminary data.</text>
</comment>